<feature type="transmembrane region" description="Helical" evidence="6">
    <location>
        <begin position="99"/>
        <end position="116"/>
    </location>
</feature>
<gene>
    <name evidence="7" type="ORF">VTH8203_01469</name>
</gene>
<feature type="transmembrane region" description="Helical" evidence="6">
    <location>
        <begin position="306"/>
        <end position="326"/>
    </location>
</feature>
<evidence type="ECO:0000256" key="3">
    <source>
        <dbReference type="ARBA" id="ARBA00022692"/>
    </source>
</evidence>
<feature type="transmembrane region" description="Helical" evidence="6">
    <location>
        <begin position="365"/>
        <end position="387"/>
    </location>
</feature>
<feature type="transmembrane region" description="Helical" evidence="6">
    <location>
        <begin position="399"/>
        <end position="425"/>
    </location>
</feature>
<evidence type="ECO:0000256" key="1">
    <source>
        <dbReference type="ARBA" id="ARBA00004651"/>
    </source>
</evidence>
<keyword evidence="2" id="KW-1003">Cell membrane</keyword>
<feature type="transmembrane region" description="Helical" evidence="6">
    <location>
        <begin position="200"/>
        <end position="220"/>
    </location>
</feature>
<dbReference type="EMBL" id="OANU01000014">
    <property type="protein sequence ID" value="SNX47854.1"/>
    <property type="molecule type" value="Genomic_DNA"/>
</dbReference>
<feature type="transmembrane region" description="Helical" evidence="6">
    <location>
        <begin position="128"/>
        <end position="148"/>
    </location>
</feature>
<dbReference type="AlphaFoldDB" id="A0A240EGQ9"/>
<keyword evidence="3 6" id="KW-0812">Transmembrane</keyword>
<evidence type="ECO:0000313" key="8">
    <source>
        <dbReference type="Proteomes" id="UP000219336"/>
    </source>
</evidence>
<protein>
    <recommendedName>
        <fullName evidence="9">Polysaccharide biosynthesis protein</fullName>
    </recommendedName>
</protein>
<evidence type="ECO:0000256" key="5">
    <source>
        <dbReference type="ARBA" id="ARBA00023136"/>
    </source>
</evidence>
<keyword evidence="8" id="KW-1185">Reference proteome</keyword>
<evidence type="ECO:0008006" key="9">
    <source>
        <dbReference type="Google" id="ProtNLM"/>
    </source>
</evidence>
<feature type="transmembrane region" description="Helical" evidence="6">
    <location>
        <begin position="431"/>
        <end position="450"/>
    </location>
</feature>
<accession>A0A240EGQ9</accession>
<feature type="transmembrane region" description="Helical" evidence="6">
    <location>
        <begin position="36"/>
        <end position="58"/>
    </location>
</feature>
<proteinExistence type="predicted"/>
<dbReference type="PANTHER" id="PTHR30250:SF11">
    <property type="entry name" value="O-ANTIGEN TRANSPORTER-RELATED"/>
    <property type="match status" value="1"/>
</dbReference>
<dbReference type="Proteomes" id="UP000219336">
    <property type="component" value="Unassembled WGS sequence"/>
</dbReference>
<feature type="transmembrane region" description="Helical" evidence="6">
    <location>
        <begin position="154"/>
        <end position="172"/>
    </location>
</feature>
<feature type="transmembrane region" description="Helical" evidence="6">
    <location>
        <begin position="7"/>
        <end position="24"/>
    </location>
</feature>
<dbReference type="PANTHER" id="PTHR30250">
    <property type="entry name" value="PST FAMILY PREDICTED COLANIC ACID TRANSPORTER"/>
    <property type="match status" value="1"/>
</dbReference>
<evidence type="ECO:0000313" key="7">
    <source>
        <dbReference type="EMBL" id="SNX47854.1"/>
    </source>
</evidence>
<evidence type="ECO:0000256" key="2">
    <source>
        <dbReference type="ARBA" id="ARBA00022475"/>
    </source>
</evidence>
<sequence length="460" mass="52338">MRIFIHYVGNIINIAISSFLTLYISNQFGNSAYGEYSLYAALLSFSLVFGGLGINALLQNTMPRVDNYFSTMLISVSLIRFIVSTVFAVVLSYLYDLEFITLILYFSVSAISLMIHDNILIYEGRVSVAFYGKVSSNILKLLAITFISKDVISFIYNSIIIDFIVMTIAVSYSRKKVKVKLRGIVNKQLIKANFLRYKSVYLGNILSFFQSPSFLIMYFSMLSVNYEDLSQFSFVVNIGFFLFNAISLLSRTEAMFVSKALANRKYQVNKDLIKLSLVLLVSSNVVVFSYRNEVVKYIFNGSYLDTYYFINVVGIIAIINSFAYLLSPVIYMYRKFMVFSISSALALLFTLILPFYQYMYGVADLSIGVYMLLLMSIIKVVYIYVSCFRVSKEVTLECVFNIFYVPMIAIVSYLSCEIIMSLVIVDSLYSVFFSSGVSSVLSIFLCSFIIRINWGGLRNV</sequence>
<dbReference type="GO" id="GO:0005886">
    <property type="term" value="C:plasma membrane"/>
    <property type="evidence" value="ECO:0007669"/>
    <property type="project" value="UniProtKB-SubCell"/>
</dbReference>
<name>A0A240EGQ9_9VIBR</name>
<keyword evidence="4 6" id="KW-1133">Transmembrane helix</keyword>
<keyword evidence="5 6" id="KW-0472">Membrane</keyword>
<evidence type="ECO:0000256" key="4">
    <source>
        <dbReference type="ARBA" id="ARBA00022989"/>
    </source>
</evidence>
<feature type="transmembrane region" description="Helical" evidence="6">
    <location>
        <begin position="232"/>
        <end position="251"/>
    </location>
</feature>
<feature type="transmembrane region" description="Helical" evidence="6">
    <location>
        <begin position="338"/>
        <end position="359"/>
    </location>
</feature>
<evidence type="ECO:0000256" key="6">
    <source>
        <dbReference type="SAM" id="Phobius"/>
    </source>
</evidence>
<reference evidence="8" key="1">
    <citation type="submission" date="2016-06" db="EMBL/GenBank/DDBJ databases">
        <authorList>
            <person name="Rodrigo-Torres L."/>
            <person name="Arahal R.D."/>
            <person name="Lucena T."/>
        </authorList>
    </citation>
    <scope>NUCLEOTIDE SEQUENCE [LARGE SCALE GENOMIC DNA]</scope>
    <source>
        <strain evidence="8">CECT8203</strain>
    </source>
</reference>
<feature type="transmembrane region" description="Helical" evidence="6">
    <location>
        <begin position="70"/>
        <end position="93"/>
    </location>
</feature>
<feature type="transmembrane region" description="Helical" evidence="6">
    <location>
        <begin position="272"/>
        <end position="290"/>
    </location>
</feature>
<dbReference type="InterPro" id="IPR050833">
    <property type="entry name" value="Poly_Biosynth_Transport"/>
</dbReference>
<organism evidence="7 8">
    <name type="scientific">Vibrio thalassae</name>
    <dbReference type="NCBI Taxonomy" id="1243014"/>
    <lineage>
        <taxon>Bacteria</taxon>
        <taxon>Pseudomonadati</taxon>
        <taxon>Pseudomonadota</taxon>
        <taxon>Gammaproteobacteria</taxon>
        <taxon>Vibrionales</taxon>
        <taxon>Vibrionaceae</taxon>
        <taxon>Vibrio</taxon>
    </lineage>
</organism>
<comment type="subcellular location">
    <subcellularLocation>
        <location evidence="1">Cell membrane</location>
        <topology evidence="1">Multi-pass membrane protein</topology>
    </subcellularLocation>
</comment>